<dbReference type="InterPro" id="IPR050237">
    <property type="entry name" value="ATP-dep_AMP-bd_enzyme"/>
</dbReference>
<dbReference type="InterPro" id="IPR025110">
    <property type="entry name" value="AMP-bd_C"/>
</dbReference>
<reference evidence="3 4" key="1">
    <citation type="submission" date="2018-08" db="EMBL/GenBank/DDBJ databases">
        <title>A genome reference for cultivated species of the human gut microbiota.</title>
        <authorList>
            <person name="Zou Y."/>
            <person name="Xue W."/>
            <person name="Luo G."/>
        </authorList>
    </citation>
    <scope>NUCLEOTIDE SEQUENCE [LARGE SCALE GENOMIC DNA]</scope>
    <source>
        <strain evidence="3 4">AF25-11</strain>
    </source>
</reference>
<dbReference type="InterPro" id="IPR045851">
    <property type="entry name" value="AMP-bd_C_sf"/>
</dbReference>
<dbReference type="CDD" id="cd04433">
    <property type="entry name" value="AFD_class_I"/>
    <property type="match status" value="1"/>
</dbReference>
<dbReference type="Pfam" id="PF13193">
    <property type="entry name" value="AMP-binding_C"/>
    <property type="match status" value="1"/>
</dbReference>
<evidence type="ECO:0000313" key="4">
    <source>
        <dbReference type="Proteomes" id="UP000283652"/>
    </source>
</evidence>
<dbReference type="RefSeq" id="WP_118399043.1">
    <property type="nucleotide sequence ID" value="NZ_JAAIOE010000013.1"/>
</dbReference>
<keyword evidence="3" id="KW-0436">Ligase</keyword>
<feature type="domain" description="AMP-dependent synthetase/ligase" evidence="1">
    <location>
        <begin position="4"/>
        <end position="100"/>
    </location>
</feature>
<feature type="domain" description="AMP-binding enzyme C-terminal" evidence="2">
    <location>
        <begin position="161"/>
        <end position="235"/>
    </location>
</feature>
<dbReference type="Pfam" id="PF00501">
    <property type="entry name" value="AMP-binding"/>
    <property type="match status" value="1"/>
</dbReference>
<dbReference type="SUPFAM" id="SSF56801">
    <property type="entry name" value="Acetyl-CoA synthetase-like"/>
    <property type="match status" value="1"/>
</dbReference>
<sequence>MRWLKTLAGGGGAISDEEEKKLNEILAKCHATVEYTVGYGMTELGATVCTNMNRCNQSGSLGIPLPKVNVKIINPETEEELGYGEKGEICFSSPSIMQEYVKDIKETEKAIWIKNGEKWIHTGDLGYVEKDGFLYFAGRIKRIYITRGADGIVYKLFPDRIENVLKKCKGINQAAVNVVEDKKRVHVARAYIVVDDSYECYSDQIEKVLQEELPEYAVPERINIIKNMPVTEGGKIDYRKLKNYEK</sequence>
<name>A0A412EYK3_9FIRM</name>
<dbReference type="Gene3D" id="3.40.50.12780">
    <property type="entry name" value="N-terminal domain of ligase-like"/>
    <property type="match status" value="1"/>
</dbReference>
<dbReference type="AlphaFoldDB" id="A0A412EYK3"/>
<evidence type="ECO:0000259" key="2">
    <source>
        <dbReference type="Pfam" id="PF13193"/>
    </source>
</evidence>
<dbReference type="Gene3D" id="3.30.300.30">
    <property type="match status" value="1"/>
</dbReference>
<dbReference type="InterPro" id="IPR000873">
    <property type="entry name" value="AMP-dep_synth/lig_dom"/>
</dbReference>
<comment type="caution">
    <text evidence="3">The sequence shown here is derived from an EMBL/GenBank/DDBJ whole genome shotgun (WGS) entry which is preliminary data.</text>
</comment>
<dbReference type="PANTHER" id="PTHR43767">
    <property type="entry name" value="LONG-CHAIN-FATTY-ACID--COA LIGASE"/>
    <property type="match status" value="1"/>
</dbReference>
<proteinExistence type="predicted"/>
<dbReference type="InterPro" id="IPR042099">
    <property type="entry name" value="ANL_N_sf"/>
</dbReference>
<organism evidence="3 4">
    <name type="scientific">Dorea formicigenerans</name>
    <dbReference type="NCBI Taxonomy" id="39486"/>
    <lineage>
        <taxon>Bacteria</taxon>
        <taxon>Bacillati</taxon>
        <taxon>Bacillota</taxon>
        <taxon>Clostridia</taxon>
        <taxon>Lachnospirales</taxon>
        <taxon>Lachnospiraceae</taxon>
        <taxon>Dorea</taxon>
    </lineage>
</organism>
<dbReference type="GO" id="GO:0016878">
    <property type="term" value="F:acid-thiol ligase activity"/>
    <property type="evidence" value="ECO:0007669"/>
    <property type="project" value="UniProtKB-ARBA"/>
</dbReference>
<accession>A0A412EYK3</accession>
<evidence type="ECO:0000259" key="1">
    <source>
        <dbReference type="Pfam" id="PF00501"/>
    </source>
</evidence>
<dbReference type="Proteomes" id="UP000283652">
    <property type="component" value="Unassembled WGS sequence"/>
</dbReference>
<protein>
    <submittedName>
        <fullName evidence="3">Long-chain fatty acid--CoA ligase</fullName>
    </submittedName>
</protein>
<dbReference type="PANTHER" id="PTHR43767:SF1">
    <property type="entry name" value="NONRIBOSOMAL PEPTIDE SYNTHASE PES1 (EUROFUNG)-RELATED"/>
    <property type="match status" value="1"/>
</dbReference>
<dbReference type="EMBL" id="QRUK01000024">
    <property type="protein sequence ID" value="RGR57533.1"/>
    <property type="molecule type" value="Genomic_DNA"/>
</dbReference>
<gene>
    <name evidence="3" type="ORF">DWY33_11805</name>
</gene>
<evidence type="ECO:0000313" key="3">
    <source>
        <dbReference type="EMBL" id="RGR57533.1"/>
    </source>
</evidence>